<dbReference type="WBParaSite" id="Csp11.Scaffold629.g9782.t1">
    <property type="protein sequence ID" value="Csp11.Scaffold629.g9782.t1"/>
    <property type="gene ID" value="Csp11.Scaffold629.g9782"/>
</dbReference>
<protein>
    <submittedName>
        <fullName evidence="2">Ovule protein</fullName>
    </submittedName>
</protein>
<dbReference type="AlphaFoldDB" id="A0A1I7UIX7"/>
<dbReference type="Proteomes" id="UP000095282">
    <property type="component" value="Unplaced"/>
</dbReference>
<keyword evidence="1" id="KW-1185">Reference proteome</keyword>
<proteinExistence type="predicted"/>
<sequence>MKNSHSPPIVLCCYKMFRSMTKRKQVSTILLRMHLTLVVADYLIQNQAVDKTKMFKLVSLQLIQYSF</sequence>
<evidence type="ECO:0000313" key="1">
    <source>
        <dbReference type="Proteomes" id="UP000095282"/>
    </source>
</evidence>
<reference evidence="2" key="1">
    <citation type="submission" date="2016-11" db="UniProtKB">
        <authorList>
            <consortium name="WormBaseParasite"/>
        </authorList>
    </citation>
    <scope>IDENTIFICATION</scope>
</reference>
<evidence type="ECO:0000313" key="2">
    <source>
        <dbReference type="WBParaSite" id="Csp11.Scaffold629.g9782.t1"/>
    </source>
</evidence>
<organism evidence="1 2">
    <name type="scientific">Caenorhabditis tropicalis</name>
    <dbReference type="NCBI Taxonomy" id="1561998"/>
    <lineage>
        <taxon>Eukaryota</taxon>
        <taxon>Metazoa</taxon>
        <taxon>Ecdysozoa</taxon>
        <taxon>Nematoda</taxon>
        <taxon>Chromadorea</taxon>
        <taxon>Rhabditida</taxon>
        <taxon>Rhabditina</taxon>
        <taxon>Rhabditomorpha</taxon>
        <taxon>Rhabditoidea</taxon>
        <taxon>Rhabditidae</taxon>
        <taxon>Peloderinae</taxon>
        <taxon>Caenorhabditis</taxon>
    </lineage>
</organism>
<accession>A0A1I7UIX7</accession>
<name>A0A1I7UIX7_9PELO</name>